<evidence type="ECO:0000256" key="5">
    <source>
        <dbReference type="ARBA" id="ARBA00010810"/>
    </source>
</evidence>
<evidence type="ECO:0000256" key="7">
    <source>
        <dbReference type="ARBA" id="ARBA00022676"/>
    </source>
</evidence>
<feature type="transmembrane region" description="Helical" evidence="17">
    <location>
        <begin position="344"/>
        <end position="366"/>
    </location>
</feature>
<feature type="transmembrane region" description="Helical" evidence="17">
    <location>
        <begin position="453"/>
        <end position="471"/>
    </location>
</feature>
<proteinExistence type="inferred from homology"/>
<keyword evidence="10" id="KW-0479">Metal-binding</keyword>
<evidence type="ECO:0000256" key="15">
    <source>
        <dbReference type="ARBA" id="ARBA00048829"/>
    </source>
</evidence>
<dbReference type="Pfam" id="PF21436">
    <property type="entry name" value="STT3-PglB_core"/>
    <property type="match status" value="1"/>
</dbReference>
<sequence length="899" mass="99471">MGALGRALLLPFRFALEAALLWGQAFCLLWACYAAYSIRLYPIKDFGMIIHEFDPWFNYRAAEYLCEHGLSKFFKWYDYMSWYPIGRPIGTTIYPGMQMTAYAIREAMLRVPKFDVELPGAPVLAALRKVIKHLKKAGFSDLPLIPKKVAYAPMSVNDICCMMPPWFGSLAALFTGLLAYEITQSANTGVVAAGIMAIIPAGLMRSVGGEFDNEAVAMTWIACTFWLWVRAVRTPSSWPWGVLAGLSYINMVLAWGGYIFVINMIGVHALVLVALGRFNSGVYRAYTLFFVIGTAGAVQIPVVGWQPLRSLEQMGPLLVFMGYQVMAFCDAVRRRRSMSTWEFVFFRVRMSVMFLVGLAALALLLYPTGFFGPLSSRIRGLFVKHTKTGNPLVDSVAEHQPASAGIYNNYLNLPLDYGLHGAAVCLYKRSNGCYFAAIYAAVAIHFSGKMSRLVLICAPICSVGAAVWWGFLLDFAAEPLRLLLGKQGYKDNSKAPETSDSSSGKAKDQAGADKGKEKPSSAKGKDASKPAKGKQGAKAADKSGKAAGQSLPELAAFEEEHRPGGMMMINRHARQLALKAVPEDVLAQGRQAREFLDASPVALLVRLVASAFVVYKAAEGVSPRAAEFVKHCHRVGQSLSNPKVVQIIHDRVKGPIKMDDYLKGYQWIDENTPKDARVIAWWDYGYQITGIAKRTSLADGNTWNHEHIATLGRTLTSPEKKAWNAIRHMADYLLVWAGGGGDDLAKSPHLARIGNSVFPDHCGDDDPKCNKFGFYSDRSPTPMMAKSLLYKAVMHNLQPGVSLNSKYFQEVHTTKRGKMRIFKVMNISQESKDWIADPKNRDCDAPGSWYCVGRYPPALDKLIALRRNFAQVEDFNKGGAKSAYTRMVEQERSGKKSEL</sequence>
<dbReference type="PANTHER" id="PTHR13872:SF1">
    <property type="entry name" value="DOLICHYL-DIPHOSPHOOLIGOSACCHARIDE--PROTEIN GLYCOSYLTRANSFERASE SUBUNIT STT3B"/>
    <property type="match status" value="1"/>
</dbReference>
<feature type="transmembrane region" description="Helical" evidence="17">
    <location>
        <begin position="156"/>
        <end position="180"/>
    </location>
</feature>
<evidence type="ECO:0000256" key="2">
    <source>
        <dbReference type="ARBA" id="ARBA00001946"/>
    </source>
</evidence>
<evidence type="ECO:0000313" key="20">
    <source>
        <dbReference type="EMBL" id="CAD9501516.1"/>
    </source>
</evidence>
<evidence type="ECO:0000256" key="13">
    <source>
        <dbReference type="ARBA" id="ARBA00023136"/>
    </source>
</evidence>
<evidence type="ECO:0000256" key="9">
    <source>
        <dbReference type="ARBA" id="ARBA00022692"/>
    </source>
</evidence>
<comment type="cofactor">
    <cofactor evidence="1">
        <name>Mn(2+)</name>
        <dbReference type="ChEBI" id="CHEBI:29035"/>
    </cofactor>
</comment>
<keyword evidence="9 17" id="KW-0812">Transmembrane</keyword>
<evidence type="ECO:0000256" key="10">
    <source>
        <dbReference type="ARBA" id="ARBA00022723"/>
    </source>
</evidence>
<dbReference type="AlphaFoldDB" id="A0A7S2HVF0"/>
<evidence type="ECO:0000256" key="6">
    <source>
        <dbReference type="ARBA" id="ARBA00012605"/>
    </source>
</evidence>
<dbReference type="GO" id="GO:0016020">
    <property type="term" value="C:membrane"/>
    <property type="evidence" value="ECO:0007669"/>
    <property type="project" value="InterPro"/>
</dbReference>
<dbReference type="GO" id="GO:0012505">
    <property type="term" value="C:endomembrane system"/>
    <property type="evidence" value="ECO:0007669"/>
    <property type="project" value="UniProtKB-SubCell"/>
</dbReference>
<comment type="cofactor">
    <cofactor evidence="2">
        <name>Mg(2+)</name>
        <dbReference type="ChEBI" id="CHEBI:18420"/>
    </cofactor>
</comment>
<evidence type="ECO:0000259" key="18">
    <source>
        <dbReference type="Pfam" id="PF02516"/>
    </source>
</evidence>
<feature type="transmembrane region" description="Helical" evidence="17">
    <location>
        <begin position="186"/>
        <end position="203"/>
    </location>
</feature>
<feature type="region of interest" description="Disordered" evidence="16">
    <location>
        <begin position="491"/>
        <end position="550"/>
    </location>
</feature>
<reference evidence="20" key="1">
    <citation type="submission" date="2021-01" db="EMBL/GenBank/DDBJ databases">
        <authorList>
            <person name="Corre E."/>
            <person name="Pelletier E."/>
            <person name="Niang G."/>
            <person name="Scheremetjew M."/>
            <person name="Finn R."/>
            <person name="Kale V."/>
            <person name="Holt S."/>
            <person name="Cochrane G."/>
            <person name="Meng A."/>
            <person name="Brown T."/>
            <person name="Cohen L."/>
        </authorList>
    </citation>
    <scope>NUCLEOTIDE SEQUENCE</scope>
    <source>
        <strain evidence="20">RCC3387</strain>
    </source>
</reference>
<evidence type="ECO:0000256" key="16">
    <source>
        <dbReference type="SAM" id="MobiDB-lite"/>
    </source>
</evidence>
<feature type="transmembrane region" description="Helical" evidence="17">
    <location>
        <begin position="20"/>
        <end position="38"/>
    </location>
</feature>
<evidence type="ECO:0000256" key="12">
    <source>
        <dbReference type="ARBA" id="ARBA00022989"/>
    </source>
</evidence>
<comment type="catalytic activity">
    <reaction evidence="15">
        <text>a di-trans,poly-cis-dolichyl diphosphooligosaccharide + L-asparaginyl-[protein] = N(4)-(oligosaccharide-(1-&gt;4)-N-acetyl-beta-D-glucosaminyl-(1-&gt;4)-N-acetyl-beta-D-glucosaminyl)-L-asparaginyl-[protein] + a di-trans,poly-cis-dolichyl diphosphate + H(+)</text>
        <dbReference type="Rhea" id="RHEA:22980"/>
        <dbReference type="Rhea" id="RHEA-COMP:12804"/>
        <dbReference type="Rhea" id="RHEA-COMP:12805"/>
        <dbReference type="Rhea" id="RHEA-COMP:19506"/>
        <dbReference type="Rhea" id="RHEA-COMP:19509"/>
        <dbReference type="ChEBI" id="CHEBI:15378"/>
        <dbReference type="ChEBI" id="CHEBI:50347"/>
        <dbReference type="ChEBI" id="CHEBI:57497"/>
        <dbReference type="ChEBI" id="CHEBI:57570"/>
        <dbReference type="ChEBI" id="CHEBI:132529"/>
        <dbReference type="EC" id="2.4.99.18"/>
    </reaction>
</comment>
<evidence type="ECO:0000256" key="3">
    <source>
        <dbReference type="ARBA" id="ARBA00004127"/>
    </source>
</evidence>
<evidence type="ECO:0000256" key="14">
    <source>
        <dbReference type="ARBA" id="ARBA00023211"/>
    </source>
</evidence>
<keyword evidence="12 17" id="KW-1133">Transmembrane helix</keyword>
<evidence type="ECO:0000256" key="4">
    <source>
        <dbReference type="ARBA" id="ARBA00004922"/>
    </source>
</evidence>
<evidence type="ECO:0000256" key="8">
    <source>
        <dbReference type="ARBA" id="ARBA00022679"/>
    </source>
</evidence>
<organism evidence="20">
    <name type="scientific">Zooxanthella nutricula</name>
    <dbReference type="NCBI Taxonomy" id="1333877"/>
    <lineage>
        <taxon>Eukaryota</taxon>
        <taxon>Sar</taxon>
        <taxon>Alveolata</taxon>
        <taxon>Dinophyceae</taxon>
        <taxon>Peridiniales</taxon>
        <taxon>Peridiniales incertae sedis</taxon>
        <taxon>Zooxanthella</taxon>
    </lineage>
</organism>
<dbReference type="InterPro" id="IPR048307">
    <property type="entry name" value="STT3_N"/>
</dbReference>
<keyword evidence="7" id="KW-0328">Glycosyltransferase</keyword>
<protein>
    <recommendedName>
        <fullName evidence="6">dolichyl-diphosphooligosaccharide--protein glycotransferase</fullName>
        <ecNumber evidence="6">2.4.99.18</ecNumber>
    </recommendedName>
</protein>
<dbReference type="Gene3D" id="3.40.50.12610">
    <property type="match status" value="1"/>
</dbReference>
<evidence type="ECO:0000256" key="1">
    <source>
        <dbReference type="ARBA" id="ARBA00001936"/>
    </source>
</evidence>
<feature type="transmembrane region" description="Helical" evidence="17">
    <location>
        <begin position="252"/>
        <end position="275"/>
    </location>
</feature>
<feature type="transmembrane region" description="Helical" evidence="17">
    <location>
        <begin position="215"/>
        <end position="232"/>
    </location>
</feature>
<feature type="domain" description="STT3/PglB/AglB core" evidence="19">
    <location>
        <begin position="677"/>
        <end position="732"/>
    </location>
</feature>
<feature type="transmembrane region" description="Helical" evidence="17">
    <location>
        <begin position="287"/>
        <end position="308"/>
    </location>
</feature>
<keyword evidence="13 17" id="KW-0472">Membrane</keyword>
<evidence type="ECO:0000259" key="19">
    <source>
        <dbReference type="Pfam" id="PF21436"/>
    </source>
</evidence>
<accession>A0A7S2HVF0</accession>
<feature type="compositionally biased region" description="Basic and acidic residues" evidence="16">
    <location>
        <begin position="505"/>
        <end position="529"/>
    </location>
</feature>
<dbReference type="EMBL" id="HBGW01006880">
    <property type="protein sequence ID" value="CAD9501516.1"/>
    <property type="molecule type" value="Transcribed_RNA"/>
</dbReference>
<dbReference type="GO" id="GO:0004579">
    <property type="term" value="F:dolichyl-diphosphooligosaccharide-protein glycotransferase activity"/>
    <property type="evidence" value="ECO:0007669"/>
    <property type="project" value="UniProtKB-EC"/>
</dbReference>
<dbReference type="Pfam" id="PF02516">
    <property type="entry name" value="STT3"/>
    <property type="match status" value="1"/>
</dbReference>
<feature type="transmembrane region" description="Helical" evidence="17">
    <location>
        <begin position="426"/>
        <end position="446"/>
    </location>
</feature>
<comment type="similarity">
    <text evidence="5">Belongs to the STT3 family.</text>
</comment>
<dbReference type="EC" id="2.4.99.18" evidence="6"/>
<keyword evidence="8" id="KW-0808">Transferase</keyword>
<keyword evidence="11" id="KW-0460">Magnesium</keyword>
<gene>
    <name evidence="20" type="ORF">BRAN1462_LOCUS4493</name>
</gene>
<dbReference type="InterPro" id="IPR048999">
    <property type="entry name" value="STT3-PglB_core"/>
</dbReference>
<name>A0A7S2HVF0_9DINO</name>
<dbReference type="GO" id="GO:0046872">
    <property type="term" value="F:metal ion binding"/>
    <property type="evidence" value="ECO:0007669"/>
    <property type="project" value="UniProtKB-KW"/>
</dbReference>
<comment type="subcellular location">
    <subcellularLocation>
        <location evidence="3">Endomembrane system</location>
        <topology evidence="3">Multi-pass membrane protein</topology>
    </subcellularLocation>
</comment>
<dbReference type="InterPro" id="IPR003674">
    <property type="entry name" value="Oligo_trans_STT3"/>
</dbReference>
<evidence type="ECO:0000256" key="17">
    <source>
        <dbReference type="SAM" id="Phobius"/>
    </source>
</evidence>
<feature type="domain" description="Oligosaccharyl transferase STT3 N-terminal" evidence="18">
    <location>
        <begin position="34"/>
        <end position="456"/>
    </location>
</feature>
<evidence type="ECO:0000256" key="11">
    <source>
        <dbReference type="ARBA" id="ARBA00022842"/>
    </source>
</evidence>
<feature type="transmembrane region" description="Helical" evidence="17">
    <location>
        <begin position="314"/>
        <end position="332"/>
    </location>
</feature>
<keyword evidence="14" id="KW-0464">Manganese</keyword>
<dbReference type="UniPathway" id="UPA00378"/>
<dbReference type="PANTHER" id="PTHR13872">
    <property type="entry name" value="DOLICHYL-DIPHOSPHOOLIGOSACCHARIDE--PROTEIN GLYCOSYLTRANSFERASE SUBUNIT"/>
    <property type="match status" value="1"/>
</dbReference>
<comment type="pathway">
    <text evidence="4">Protein modification; protein glycosylation.</text>
</comment>